<reference evidence="2" key="2">
    <citation type="submission" date="2021-09" db="EMBL/GenBank/DDBJ databases">
        <authorList>
            <person name="Jia N."/>
            <person name="Wang J."/>
            <person name="Shi W."/>
            <person name="Du L."/>
            <person name="Sun Y."/>
            <person name="Zhan W."/>
            <person name="Jiang J."/>
            <person name="Wang Q."/>
            <person name="Zhang B."/>
            <person name="Ji P."/>
            <person name="Sakyi L.B."/>
            <person name="Cui X."/>
            <person name="Yuan T."/>
            <person name="Jiang B."/>
            <person name="Yang W."/>
            <person name="Lam T.T.-Y."/>
            <person name="Chang Q."/>
            <person name="Ding S."/>
            <person name="Wang X."/>
            <person name="Zhu J."/>
            <person name="Ruan X."/>
            <person name="Zhao L."/>
            <person name="Wei J."/>
            <person name="Que T."/>
            <person name="Du C."/>
            <person name="Cheng J."/>
            <person name="Dai P."/>
            <person name="Han X."/>
            <person name="Huang E."/>
            <person name="Gao Y."/>
            <person name="Liu J."/>
            <person name="Shao H."/>
            <person name="Ye R."/>
            <person name="Li L."/>
            <person name="Wei W."/>
            <person name="Wang X."/>
            <person name="Wang C."/>
            <person name="Huo Q."/>
            <person name="Li W."/>
            <person name="Guo W."/>
            <person name="Chen H."/>
            <person name="Chen S."/>
            <person name="Zhou L."/>
            <person name="Zhou L."/>
            <person name="Ni X."/>
            <person name="Tian J."/>
            <person name="Zhou Y."/>
            <person name="Sheng Y."/>
            <person name="Liu T."/>
            <person name="Pan Y."/>
            <person name="Xia L."/>
            <person name="Li J."/>
            <person name="Zhao F."/>
            <person name="Cao W."/>
        </authorList>
    </citation>
    <scope>NUCLEOTIDE SEQUENCE</scope>
    <source>
        <strain evidence="2">Rsan-2018</strain>
        <tissue evidence="2">Larvae</tissue>
    </source>
</reference>
<sequence length="131" mass="14407">MKRRAHAKGLVLAIVAALRVLDEKGQAGCRRFLCVRWAPGPKTCRYEVPRALTLDRVPPTDVGLPNADVRPGQRVFSAPAPSSVCSVDVACSFSSLARAPRARAGRYLQDGRATPILVRVLAHFRRRFVVF</sequence>
<proteinExistence type="predicted"/>
<protein>
    <recommendedName>
        <fullName evidence="4">Secreted protein</fullName>
    </recommendedName>
</protein>
<dbReference type="Proteomes" id="UP000821837">
    <property type="component" value="Unassembled WGS sequence"/>
</dbReference>
<feature type="signal peptide" evidence="1">
    <location>
        <begin position="1"/>
        <end position="27"/>
    </location>
</feature>
<name>A0A9D4SS18_RHISA</name>
<accession>A0A9D4SS18</accession>
<evidence type="ECO:0000256" key="1">
    <source>
        <dbReference type="SAM" id="SignalP"/>
    </source>
</evidence>
<organism evidence="2 3">
    <name type="scientific">Rhipicephalus sanguineus</name>
    <name type="common">Brown dog tick</name>
    <name type="synonym">Ixodes sanguineus</name>
    <dbReference type="NCBI Taxonomy" id="34632"/>
    <lineage>
        <taxon>Eukaryota</taxon>
        <taxon>Metazoa</taxon>
        <taxon>Ecdysozoa</taxon>
        <taxon>Arthropoda</taxon>
        <taxon>Chelicerata</taxon>
        <taxon>Arachnida</taxon>
        <taxon>Acari</taxon>
        <taxon>Parasitiformes</taxon>
        <taxon>Ixodida</taxon>
        <taxon>Ixodoidea</taxon>
        <taxon>Ixodidae</taxon>
        <taxon>Rhipicephalinae</taxon>
        <taxon>Rhipicephalus</taxon>
        <taxon>Rhipicephalus</taxon>
    </lineage>
</organism>
<gene>
    <name evidence="2" type="ORF">HPB52_005323</name>
</gene>
<evidence type="ECO:0008006" key="4">
    <source>
        <dbReference type="Google" id="ProtNLM"/>
    </source>
</evidence>
<comment type="caution">
    <text evidence="2">The sequence shown here is derived from an EMBL/GenBank/DDBJ whole genome shotgun (WGS) entry which is preliminary data.</text>
</comment>
<dbReference type="AlphaFoldDB" id="A0A9D4SS18"/>
<feature type="chain" id="PRO_5038625677" description="Secreted protein" evidence="1">
    <location>
        <begin position="28"/>
        <end position="131"/>
    </location>
</feature>
<keyword evidence="1" id="KW-0732">Signal</keyword>
<keyword evidence="3" id="KW-1185">Reference proteome</keyword>
<reference evidence="2" key="1">
    <citation type="journal article" date="2020" name="Cell">
        <title>Large-Scale Comparative Analyses of Tick Genomes Elucidate Their Genetic Diversity and Vector Capacities.</title>
        <authorList>
            <consortium name="Tick Genome and Microbiome Consortium (TIGMIC)"/>
            <person name="Jia N."/>
            <person name="Wang J."/>
            <person name="Shi W."/>
            <person name="Du L."/>
            <person name="Sun Y."/>
            <person name="Zhan W."/>
            <person name="Jiang J.F."/>
            <person name="Wang Q."/>
            <person name="Zhang B."/>
            <person name="Ji P."/>
            <person name="Bell-Sakyi L."/>
            <person name="Cui X.M."/>
            <person name="Yuan T.T."/>
            <person name="Jiang B.G."/>
            <person name="Yang W.F."/>
            <person name="Lam T.T."/>
            <person name="Chang Q.C."/>
            <person name="Ding S.J."/>
            <person name="Wang X.J."/>
            <person name="Zhu J.G."/>
            <person name="Ruan X.D."/>
            <person name="Zhao L."/>
            <person name="Wei J.T."/>
            <person name="Ye R.Z."/>
            <person name="Que T.C."/>
            <person name="Du C.H."/>
            <person name="Zhou Y.H."/>
            <person name="Cheng J.X."/>
            <person name="Dai P.F."/>
            <person name="Guo W.B."/>
            <person name="Han X.H."/>
            <person name="Huang E.J."/>
            <person name="Li L.F."/>
            <person name="Wei W."/>
            <person name="Gao Y.C."/>
            <person name="Liu J.Z."/>
            <person name="Shao H.Z."/>
            <person name="Wang X."/>
            <person name="Wang C.C."/>
            <person name="Yang T.C."/>
            <person name="Huo Q.B."/>
            <person name="Li W."/>
            <person name="Chen H.Y."/>
            <person name="Chen S.E."/>
            <person name="Zhou L.G."/>
            <person name="Ni X.B."/>
            <person name="Tian J.H."/>
            <person name="Sheng Y."/>
            <person name="Liu T."/>
            <person name="Pan Y.S."/>
            <person name="Xia L.Y."/>
            <person name="Li J."/>
            <person name="Zhao F."/>
            <person name="Cao W.C."/>
        </authorList>
    </citation>
    <scope>NUCLEOTIDE SEQUENCE</scope>
    <source>
        <strain evidence="2">Rsan-2018</strain>
    </source>
</reference>
<dbReference type="EMBL" id="JABSTV010001253">
    <property type="protein sequence ID" value="KAH7943103.1"/>
    <property type="molecule type" value="Genomic_DNA"/>
</dbReference>
<evidence type="ECO:0000313" key="2">
    <source>
        <dbReference type="EMBL" id="KAH7943103.1"/>
    </source>
</evidence>
<evidence type="ECO:0000313" key="3">
    <source>
        <dbReference type="Proteomes" id="UP000821837"/>
    </source>
</evidence>